<sequence length="220" mass="25525">MSVWSWISATRRKGILEMYKKHVECVRDVVLYAKNLVEALVKGNVDLVKKEWERVFEAERKADEIKREILSQLTKEAFHPIDREELIRLILITDDIADYAKAWSRRAILYLPNKPPEDIGSRLCIIASKVLDSVNLIRLSTEMLTKDPRSTLELADKIESIEEEVDDIRHELFDDILRFCDNAKPSLCILIKELMDSIENATDKCENVGDLFRRLALLLI</sequence>
<dbReference type="AlphaFoldDB" id="A0A832CC95"/>
<dbReference type="EMBL" id="DTCK01000045">
    <property type="protein sequence ID" value="HGQ36758.1"/>
    <property type="molecule type" value="Genomic_DNA"/>
</dbReference>
<evidence type="ECO:0000256" key="1">
    <source>
        <dbReference type="ARBA" id="ARBA00008591"/>
    </source>
</evidence>
<comment type="caution">
    <text evidence="2">The sequence shown here is derived from an EMBL/GenBank/DDBJ whole genome shotgun (WGS) entry which is preliminary data.</text>
</comment>
<dbReference type="InterPro" id="IPR038078">
    <property type="entry name" value="PhoU-like_sf"/>
</dbReference>
<proteinExistence type="inferred from homology"/>
<gene>
    <name evidence="2" type="ORF">ENU41_08830</name>
</gene>
<dbReference type="Pfam" id="PF01865">
    <property type="entry name" value="PhoU_div"/>
    <property type="match status" value="1"/>
</dbReference>
<protein>
    <submittedName>
        <fullName evidence="2">DUF47 family protein</fullName>
    </submittedName>
</protein>
<name>A0A832CC95_9CREN</name>
<dbReference type="InterPro" id="IPR002727">
    <property type="entry name" value="DUF47"/>
</dbReference>
<dbReference type="SUPFAM" id="SSF109755">
    <property type="entry name" value="PhoU-like"/>
    <property type="match status" value="1"/>
</dbReference>
<dbReference type="PANTHER" id="PTHR36536">
    <property type="entry name" value="UPF0111 PROTEIN HI_1603"/>
    <property type="match status" value="1"/>
</dbReference>
<comment type="similarity">
    <text evidence="1">Belongs to the UPF0111 family.</text>
</comment>
<dbReference type="PANTHER" id="PTHR36536:SF3">
    <property type="entry name" value="UPF0111 PROTEIN HI_1603"/>
    <property type="match status" value="1"/>
</dbReference>
<dbReference type="Gene3D" id="1.20.58.220">
    <property type="entry name" value="Phosphate transport system protein phou homolog 2, domain 2"/>
    <property type="match status" value="1"/>
</dbReference>
<dbReference type="InterPro" id="IPR018445">
    <property type="entry name" value="Put_Phosphate_transp_reg"/>
</dbReference>
<accession>A0A832CC95</accession>
<evidence type="ECO:0000313" key="2">
    <source>
        <dbReference type="EMBL" id="HGQ36758.1"/>
    </source>
</evidence>
<reference evidence="2" key="1">
    <citation type="journal article" date="2020" name="mSystems">
        <title>Genome- and Community-Level Interaction Insights into Carbon Utilization and Element Cycling Functions of Hydrothermarchaeota in Hydrothermal Sediment.</title>
        <authorList>
            <person name="Zhou Z."/>
            <person name="Liu Y."/>
            <person name="Xu W."/>
            <person name="Pan J."/>
            <person name="Luo Z.H."/>
            <person name="Li M."/>
        </authorList>
    </citation>
    <scope>NUCLEOTIDE SEQUENCE</scope>
    <source>
        <strain evidence="2">SpSt-667</strain>
    </source>
</reference>
<organism evidence="2">
    <name type="scientific">Ignisphaera aggregans</name>
    <dbReference type="NCBI Taxonomy" id="334771"/>
    <lineage>
        <taxon>Archaea</taxon>
        <taxon>Thermoproteota</taxon>
        <taxon>Thermoprotei</taxon>
        <taxon>Desulfurococcales</taxon>
        <taxon>Desulfurococcaceae</taxon>
        <taxon>Ignisphaera</taxon>
    </lineage>
</organism>